<dbReference type="PANTHER" id="PTHR43162">
    <property type="match status" value="1"/>
</dbReference>
<dbReference type="Proteomes" id="UP001596039">
    <property type="component" value="Unassembled WGS sequence"/>
</dbReference>
<dbReference type="PANTHER" id="PTHR43162:SF1">
    <property type="entry name" value="PRESTALK A DIFFERENTIATION PROTEIN A"/>
    <property type="match status" value="1"/>
</dbReference>
<reference evidence="3" key="1">
    <citation type="journal article" date="2019" name="Int. J. Syst. Evol. Microbiol.">
        <title>The Global Catalogue of Microorganisms (GCM) 10K type strain sequencing project: providing services to taxonomists for standard genome sequencing and annotation.</title>
        <authorList>
            <consortium name="The Broad Institute Genomics Platform"/>
            <consortium name="The Broad Institute Genome Sequencing Center for Infectious Disease"/>
            <person name="Wu L."/>
            <person name="Ma J."/>
        </authorList>
    </citation>
    <scope>NUCLEOTIDE SEQUENCE [LARGE SCALE GENOMIC DNA]</scope>
    <source>
        <strain evidence="3">CGMCC 4.6997</strain>
    </source>
</reference>
<comment type="caution">
    <text evidence="2">The sequence shown here is derived from an EMBL/GenBank/DDBJ whole genome shotgun (WGS) entry which is preliminary data.</text>
</comment>
<dbReference type="InterPro" id="IPR036291">
    <property type="entry name" value="NAD(P)-bd_dom_sf"/>
</dbReference>
<evidence type="ECO:0000313" key="2">
    <source>
        <dbReference type="EMBL" id="MFC5501851.1"/>
    </source>
</evidence>
<dbReference type="Pfam" id="PF13460">
    <property type="entry name" value="NAD_binding_10"/>
    <property type="match status" value="1"/>
</dbReference>
<dbReference type="Gene3D" id="3.40.50.720">
    <property type="entry name" value="NAD(P)-binding Rossmann-like Domain"/>
    <property type="match status" value="1"/>
</dbReference>
<dbReference type="EMBL" id="JBHSMG010000001">
    <property type="protein sequence ID" value="MFC5501851.1"/>
    <property type="molecule type" value="Genomic_DNA"/>
</dbReference>
<sequence>MTVLVTGGTGGLGRPTTTLLRSAGHEVRVLSRRPGEGRATGDLSTGSGLADALTGVDTVLHLATTGRSDAAQTTHLLDAAKPAGVAHLIYISIVGVDEVPLGYYRDKLACERLIEASGIPFTILRATQFHDFVAAVFRPQRHLPVLISLDVLDQPIAVDEVAERLTELAASRPAGRVADIGGPETRPVREFAEIWQRAHGTHRPIWNLPVPGGMGRAMRRGDHTTALPGFGRQTFAQYAAADAARLDVADARRGSPGGTDEP</sequence>
<accession>A0ABW0NPK2</accession>
<protein>
    <submittedName>
        <fullName evidence="2">SDR family oxidoreductase</fullName>
    </submittedName>
</protein>
<dbReference type="InterPro" id="IPR016040">
    <property type="entry name" value="NAD(P)-bd_dom"/>
</dbReference>
<dbReference type="SUPFAM" id="SSF51735">
    <property type="entry name" value="NAD(P)-binding Rossmann-fold domains"/>
    <property type="match status" value="1"/>
</dbReference>
<feature type="domain" description="NAD(P)-binding" evidence="1">
    <location>
        <begin position="7"/>
        <end position="131"/>
    </location>
</feature>
<gene>
    <name evidence="2" type="ORF">ACFPJ4_06310</name>
</gene>
<evidence type="ECO:0000313" key="3">
    <source>
        <dbReference type="Proteomes" id="UP001596039"/>
    </source>
</evidence>
<name>A0ABW0NPK2_9MICO</name>
<evidence type="ECO:0000259" key="1">
    <source>
        <dbReference type="Pfam" id="PF13460"/>
    </source>
</evidence>
<organism evidence="2 3">
    <name type="scientific">Lysinimonas soli</name>
    <dbReference type="NCBI Taxonomy" id="1074233"/>
    <lineage>
        <taxon>Bacteria</taxon>
        <taxon>Bacillati</taxon>
        <taxon>Actinomycetota</taxon>
        <taxon>Actinomycetes</taxon>
        <taxon>Micrococcales</taxon>
        <taxon>Microbacteriaceae</taxon>
        <taxon>Lysinimonas</taxon>
    </lineage>
</organism>
<proteinExistence type="predicted"/>
<keyword evidence="3" id="KW-1185">Reference proteome</keyword>
<dbReference type="RefSeq" id="WP_386739517.1">
    <property type="nucleotide sequence ID" value="NZ_JBHSMG010000001.1"/>
</dbReference>
<dbReference type="InterPro" id="IPR051604">
    <property type="entry name" value="Ergot_Alk_Oxidoreductase"/>
</dbReference>